<name>A0ABQ9WEW2_SAGOE</name>
<reference evidence="2 3" key="1">
    <citation type="submission" date="2023-05" db="EMBL/GenBank/DDBJ databases">
        <title>B98-5 Cell Line De Novo Hybrid Assembly: An Optical Mapping Approach.</title>
        <authorList>
            <person name="Kananen K."/>
            <person name="Auerbach J.A."/>
            <person name="Kautto E."/>
            <person name="Blachly J.S."/>
        </authorList>
    </citation>
    <scope>NUCLEOTIDE SEQUENCE [LARGE SCALE GENOMIC DNA]</scope>
    <source>
        <strain evidence="2">B95-8</strain>
        <tissue evidence="2">Cell line</tissue>
    </source>
</reference>
<organism evidence="2 3">
    <name type="scientific">Saguinus oedipus</name>
    <name type="common">Cotton-top tamarin</name>
    <name type="synonym">Oedipomidas oedipus</name>
    <dbReference type="NCBI Taxonomy" id="9490"/>
    <lineage>
        <taxon>Eukaryota</taxon>
        <taxon>Metazoa</taxon>
        <taxon>Chordata</taxon>
        <taxon>Craniata</taxon>
        <taxon>Vertebrata</taxon>
        <taxon>Euteleostomi</taxon>
        <taxon>Mammalia</taxon>
        <taxon>Eutheria</taxon>
        <taxon>Euarchontoglires</taxon>
        <taxon>Primates</taxon>
        <taxon>Haplorrhini</taxon>
        <taxon>Platyrrhini</taxon>
        <taxon>Cebidae</taxon>
        <taxon>Callitrichinae</taxon>
        <taxon>Saguinus</taxon>
    </lineage>
</organism>
<dbReference type="EMBL" id="JASSZA010000001">
    <property type="protein sequence ID" value="KAK2120181.1"/>
    <property type="molecule type" value="Genomic_DNA"/>
</dbReference>
<accession>A0ABQ9WEW2</accession>
<evidence type="ECO:0000313" key="3">
    <source>
        <dbReference type="Proteomes" id="UP001266305"/>
    </source>
</evidence>
<gene>
    <name evidence="2" type="ORF">P7K49_001567</name>
</gene>
<protein>
    <submittedName>
        <fullName evidence="2">Uncharacterized protein</fullName>
    </submittedName>
</protein>
<evidence type="ECO:0000313" key="2">
    <source>
        <dbReference type="EMBL" id="KAK2120181.1"/>
    </source>
</evidence>
<dbReference type="Proteomes" id="UP001266305">
    <property type="component" value="Unassembled WGS sequence"/>
</dbReference>
<keyword evidence="3" id="KW-1185">Reference proteome</keyword>
<evidence type="ECO:0000256" key="1">
    <source>
        <dbReference type="SAM" id="MobiDB-lite"/>
    </source>
</evidence>
<feature type="compositionally biased region" description="Low complexity" evidence="1">
    <location>
        <begin position="40"/>
        <end position="60"/>
    </location>
</feature>
<feature type="region of interest" description="Disordered" evidence="1">
    <location>
        <begin position="1"/>
        <end position="114"/>
    </location>
</feature>
<proteinExistence type="predicted"/>
<sequence length="114" mass="11684">MAGKRTAVKPTAGWNRLRGRLNSRDPPTLFPRSLKGSLLRFRAQARAPRAGRGGPARPSAHSIGQTSARVGGAAAGEEEPSEAVFGGRGLHGAASGRAPPPRRDSGGGSSLPEP</sequence>
<comment type="caution">
    <text evidence="2">The sequence shown here is derived from an EMBL/GenBank/DDBJ whole genome shotgun (WGS) entry which is preliminary data.</text>
</comment>